<protein>
    <submittedName>
        <fullName evidence="2">Uncharacterized protein DUF2878</fullName>
    </submittedName>
</protein>
<organism evidence="2 3">
    <name type="scientific">Gallaecimonas pentaromativorans</name>
    <dbReference type="NCBI Taxonomy" id="584787"/>
    <lineage>
        <taxon>Bacteria</taxon>
        <taxon>Pseudomonadati</taxon>
        <taxon>Pseudomonadota</taxon>
        <taxon>Gammaproteobacteria</taxon>
        <taxon>Enterobacterales</taxon>
        <taxon>Gallaecimonadaceae</taxon>
        <taxon>Gallaecimonas</taxon>
    </lineage>
</organism>
<keyword evidence="1" id="KW-1133">Transmembrane helix</keyword>
<dbReference type="AlphaFoldDB" id="A0A3N1PI04"/>
<feature type="transmembrane region" description="Helical" evidence="1">
    <location>
        <begin position="48"/>
        <end position="67"/>
    </location>
</feature>
<dbReference type="Proteomes" id="UP000268033">
    <property type="component" value="Unassembled WGS sequence"/>
</dbReference>
<dbReference type="EMBL" id="RJUL01000004">
    <property type="protein sequence ID" value="ROQ27448.1"/>
    <property type="molecule type" value="Genomic_DNA"/>
</dbReference>
<comment type="caution">
    <text evidence="2">The sequence shown here is derived from an EMBL/GenBank/DDBJ whole genome shotgun (WGS) entry which is preliminary data.</text>
</comment>
<name>A0A3N1PI04_9GAMM</name>
<feature type="transmembrane region" description="Helical" evidence="1">
    <location>
        <begin position="73"/>
        <end position="90"/>
    </location>
</feature>
<evidence type="ECO:0000313" key="2">
    <source>
        <dbReference type="EMBL" id="ROQ27448.1"/>
    </source>
</evidence>
<feature type="transmembrane region" description="Helical" evidence="1">
    <location>
        <begin position="132"/>
        <end position="154"/>
    </location>
</feature>
<reference evidence="2 3" key="1">
    <citation type="submission" date="2018-11" db="EMBL/GenBank/DDBJ databases">
        <title>Genomic Encyclopedia of Type Strains, Phase IV (KMG-IV): sequencing the most valuable type-strain genomes for metagenomic binning, comparative biology and taxonomic classification.</title>
        <authorList>
            <person name="Goeker M."/>
        </authorList>
    </citation>
    <scope>NUCLEOTIDE SEQUENCE [LARGE SCALE GENOMIC DNA]</scope>
    <source>
        <strain evidence="2 3">DSM 21945</strain>
    </source>
</reference>
<proteinExistence type="predicted"/>
<evidence type="ECO:0000313" key="3">
    <source>
        <dbReference type="Proteomes" id="UP000268033"/>
    </source>
</evidence>
<keyword evidence="3" id="KW-1185">Reference proteome</keyword>
<dbReference type="Pfam" id="PF11086">
    <property type="entry name" value="DUF2878"/>
    <property type="match status" value="1"/>
</dbReference>
<evidence type="ECO:0000256" key="1">
    <source>
        <dbReference type="SAM" id="Phobius"/>
    </source>
</evidence>
<dbReference type="STRING" id="584787.GCA_001247655_02537"/>
<keyword evidence="1" id="KW-0472">Membrane</keyword>
<feature type="transmembrane region" description="Helical" evidence="1">
    <location>
        <begin position="12"/>
        <end position="36"/>
    </location>
</feature>
<feature type="transmembrane region" description="Helical" evidence="1">
    <location>
        <begin position="102"/>
        <end position="120"/>
    </location>
</feature>
<accession>A0A3N1PI04</accession>
<gene>
    <name evidence="2" type="ORF">EDC28_10498</name>
</gene>
<keyword evidence="1" id="KW-0812">Transmembrane</keyword>
<dbReference type="InterPro" id="IPR021306">
    <property type="entry name" value="DUF2878"/>
</dbReference>
<dbReference type="RefSeq" id="WP_123421311.1">
    <property type="nucleotide sequence ID" value="NZ_RJUL01000004.1"/>
</dbReference>
<sequence length="159" mass="17432">MHWLLNLLLYQGAWLVAVLAKSAWPVLAILALHLWLSNQRRADSRLMLLYMFIGALVDGSLSLLGLFDFGPGVYLVPLWLVALWAALAMLPNHSLAWLKGRLWLNVLLGALAGPLAYWGGVRLGAAQFGWPLMPAIATLALVWAGLWPGLMALAKREAV</sequence>